<name>A0A9P8M4I2_9HYPO</name>
<gene>
    <name evidence="1" type="ORF">MHUMG1_08893</name>
</gene>
<sequence>MSSAYDPSAYNRLPLLADAGRVFDLKHGDSLLEDFRMLFQQHKTDRTFGLVLNHRHFDMGPTERLVEYQGTLVPWENMIAGTKPSSWLISENDDCLPYEFYYSPKENEEDDSPNKPEYGEFVKSFNQILRQNDALGLFGLCRYPGDDFQGRVEITEGRANINLNPNDVQLAS</sequence>
<comment type="caution">
    <text evidence="1">The sequence shown here is derived from an EMBL/GenBank/DDBJ whole genome shotgun (WGS) entry which is preliminary data.</text>
</comment>
<dbReference type="AlphaFoldDB" id="A0A9P8M4I2"/>
<evidence type="ECO:0000313" key="2">
    <source>
        <dbReference type="Proteomes" id="UP000764110"/>
    </source>
</evidence>
<organism evidence="1 2">
    <name type="scientific">Metarhizium humberi</name>
    <dbReference type="NCBI Taxonomy" id="2596975"/>
    <lineage>
        <taxon>Eukaryota</taxon>
        <taxon>Fungi</taxon>
        <taxon>Dikarya</taxon>
        <taxon>Ascomycota</taxon>
        <taxon>Pezizomycotina</taxon>
        <taxon>Sordariomycetes</taxon>
        <taxon>Hypocreomycetidae</taxon>
        <taxon>Hypocreales</taxon>
        <taxon>Clavicipitaceae</taxon>
        <taxon>Metarhizium</taxon>
    </lineage>
</organism>
<keyword evidence="2" id="KW-1185">Reference proteome</keyword>
<protein>
    <submittedName>
        <fullName evidence="1">Uncharacterized protein</fullName>
    </submittedName>
</protein>
<evidence type="ECO:0000313" key="1">
    <source>
        <dbReference type="EMBL" id="KAH0593436.1"/>
    </source>
</evidence>
<proteinExistence type="predicted"/>
<accession>A0A9P8M4I2</accession>
<reference evidence="1 2" key="1">
    <citation type="submission" date="2020-07" db="EMBL/GenBank/DDBJ databases">
        <title>Metarhizium humberi genome.</title>
        <authorList>
            <person name="Lysoe E."/>
        </authorList>
    </citation>
    <scope>NUCLEOTIDE SEQUENCE [LARGE SCALE GENOMIC DNA]</scope>
    <source>
        <strain evidence="1 2">ESALQ1638</strain>
    </source>
</reference>
<dbReference type="EMBL" id="JACEFI010000021">
    <property type="protein sequence ID" value="KAH0593436.1"/>
    <property type="molecule type" value="Genomic_DNA"/>
</dbReference>
<dbReference type="Proteomes" id="UP000764110">
    <property type="component" value="Unassembled WGS sequence"/>
</dbReference>